<protein>
    <recommendedName>
        <fullName evidence="1">non-specific serine/threonine protein kinase</fullName>
        <ecNumber evidence="1">2.7.11.1</ecNumber>
    </recommendedName>
</protein>
<reference evidence="13" key="1">
    <citation type="submission" date="2016-11" db="UniProtKB">
        <authorList>
            <consortium name="WormBaseParasite"/>
        </authorList>
    </citation>
    <scope>IDENTIFICATION</scope>
</reference>
<dbReference type="GO" id="GO:0072354">
    <property type="term" value="F:histone H3T3 kinase activity"/>
    <property type="evidence" value="ECO:0007669"/>
    <property type="project" value="TreeGrafter"/>
</dbReference>
<accession>A0A1I8AWR5</accession>
<dbReference type="GO" id="GO:0005634">
    <property type="term" value="C:nucleus"/>
    <property type="evidence" value="ECO:0007669"/>
    <property type="project" value="TreeGrafter"/>
</dbReference>
<dbReference type="PANTHER" id="PTHR24419">
    <property type="entry name" value="INTERLEUKIN-1 RECEPTOR-ASSOCIATED KINASE"/>
    <property type="match status" value="1"/>
</dbReference>
<evidence type="ECO:0000256" key="5">
    <source>
        <dbReference type="ARBA" id="ARBA00022777"/>
    </source>
</evidence>
<comment type="catalytic activity">
    <reaction evidence="8">
        <text>L-seryl-[protein] + ATP = O-phospho-L-seryl-[protein] + ADP + H(+)</text>
        <dbReference type="Rhea" id="RHEA:17989"/>
        <dbReference type="Rhea" id="RHEA-COMP:9863"/>
        <dbReference type="Rhea" id="RHEA-COMP:11604"/>
        <dbReference type="ChEBI" id="CHEBI:15378"/>
        <dbReference type="ChEBI" id="CHEBI:29999"/>
        <dbReference type="ChEBI" id="CHEBI:30616"/>
        <dbReference type="ChEBI" id="CHEBI:83421"/>
        <dbReference type="ChEBI" id="CHEBI:456216"/>
        <dbReference type="EC" id="2.7.11.1"/>
    </reaction>
</comment>
<evidence type="ECO:0000256" key="2">
    <source>
        <dbReference type="ARBA" id="ARBA00022527"/>
    </source>
</evidence>
<feature type="compositionally biased region" description="Basic and acidic residues" evidence="10">
    <location>
        <begin position="65"/>
        <end position="77"/>
    </location>
</feature>
<feature type="domain" description="Serine/threonine-protein kinase haspin C-terminal" evidence="11">
    <location>
        <begin position="392"/>
        <end position="469"/>
    </location>
</feature>
<feature type="compositionally biased region" description="Polar residues" evidence="10">
    <location>
        <begin position="182"/>
        <end position="200"/>
    </location>
</feature>
<sequence>MLSTSSRLRKRRIHATPTVIVDSARELEARRRIRTENLHLSAARTFAHTLDQNEQTHRRRRALKRRSDENESEEAAKQRALQQQEEMQQALERAMNVVAFEVESADTYRERCEEERKKLAEVRAQKAHNNMIEGCRILEEKISRKQKKPLTNDLIEDWVNFTALHTSRLATLAGSQLERPTVSGSSPSSLPQTTASSQSGEPEPTISEEFYQISGYSGTSDWLQKLLFVCRQKEVCFFGEADRDWQIERKLGEGTYGEVYRGLYKGRLVAMKNDSPDAYSSNDQFYLVMALGFAGQDLEHFKLRRLNEAASIITQLAFSLMIAEEELEFEHRDLHIGNVMVDYTDREVVSCTLGGAEYHIKTHGVRAIVIDFTISRIRKDRAEMFYDLESDPALFNGTGDYQFQVYRLMRQHNQMDWRKFSPYTNLLWLNYLMTKLLEMKPRIVRKFNAAKENMLTLGTSRRLELRVLITISSPLRNQKDGVGKKCRGTCWQEVPWDVGKKCRGKVAPRVCSVCEQQSFIFAFGRLVSQLLVKPPCSSS</sequence>
<keyword evidence="12" id="KW-1185">Reference proteome</keyword>
<evidence type="ECO:0000256" key="9">
    <source>
        <dbReference type="PROSITE-ProRule" id="PRU10141"/>
    </source>
</evidence>
<feature type="region of interest" description="Disordered" evidence="10">
    <location>
        <begin position="175"/>
        <end position="204"/>
    </location>
</feature>
<keyword evidence="6 9" id="KW-0067">ATP-binding</keyword>
<keyword evidence="3" id="KW-0808">Transferase</keyword>
<dbReference type="GO" id="GO:0035556">
    <property type="term" value="P:intracellular signal transduction"/>
    <property type="evidence" value="ECO:0007669"/>
    <property type="project" value="TreeGrafter"/>
</dbReference>
<comment type="catalytic activity">
    <reaction evidence="7">
        <text>L-threonyl-[protein] + ATP = O-phospho-L-threonyl-[protein] + ADP + H(+)</text>
        <dbReference type="Rhea" id="RHEA:46608"/>
        <dbReference type="Rhea" id="RHEA-COMP:11060"/>
        <dbReference type="Rhea" id="RHEA-COMP:11605"/>
        <dbReference type="ChEBI" id="CHEBI:15378"/>
        <dbReference type="ChEBI" id="CHEBI:30013"/>
        <dbReference type="ChEBI" id="CHEBI:30616"/>
        <dbReference type="ChEBI" id="CHEBI:61977"/>
        <dbReference type="ChEBI" id="CHEBI:456216"/>
        <dbReference type="EC" id="2.7.11.1"/>
    </reaction>
</comment>
<dbReference type="GO" id="GO:0000278">
    <property type="term" value="P:mitotic cell cycle"/>
    <property type="evidence" value="ECO:0007669"/>
    <property type="project" value="TreeGrafter"/>
</dbReference>
<dbReference type="InterPro" id="IPR017441">
    <property type="entry name" value="Protein_kinase_ATP_BS"/>
</dbReference>
<evidence type="ECO:0000259" key="11">
    <source>
        <dbReference type="SMART" id="SM01331"/>
    </source>
</evidence>
<evidence type="ECO:0000313" key="12">
    <source>
        <dbReference type="Proteomes" id="UP000095287"/>
    </source>
</evidence>
<dbReference type="GO" id="GO:0005524">
    <property type="term" value="F:ATP binding"/>
    <property type="evidence" value="ECO:0007669"/>
    <property type="project" value="UniProtKB-UniRule"/>
</dbReference>
<evidence type="ECO:0000256" key="6">
    <source>
        <dbReference type="ARBA" id="ARBA00022840"/>
    </source>
</evidence>
<dbReference type="InterPro" id="IPR024604">
    <property type="entry name" value="GSG2_C"/>
</dbReference>
<proteinExistence type="predicted"/>
<feature type="region of interest" description="Disordered" evidence="10">
    <location>
        <begin position="49"/>
        <end position="81"/>
    </location>
</feature>
<dbReference type="GO" id="GO:0005737">
    <property type="term" value="C:cytoplasm"/>
    <property type="evidence" value="ECO:0007669"/>
    <property type="project" value="TreeGrafter"/>
</dbReference>
<dbReference type="EC" id="2.7.11.1" evidence="1"/>
<evidence type="ECO:0000256" key="7">
    <source>
        <dbReference type="ARBA" id="ARBA00047899"/>
    </source>
</evidence>
<keyword evidence="4 9" id="KW-0547">Nucleotide-binding</keyword>
<dbReference type="Pfam" id="PF12330">
    <property type="entry name" value="Haspin_kinase"/>
    <property type="match status" value="1"/>
</dbReference>
<evidence type="ECO:0000256" key="10">
    <source>
        <dbReference type="SAM" id="MobiDB-lite"/>
    </source>
</evidence>
<dbReference type="WBParaSite" id="L893_g999.t1">
    <property type="protein sequence ID" value="L893_g999.t1"/>
    <property type="gene ID" value="L893_g999"/>
</dbReference>
<evidence type="ECO:0000256" key="3">
    <source>
        <dbReference type="ARBA" id="ARBA00022679"/>
    </source>
</evidence>
<keyword evidence="5" id="KW-0418">Kinase</keyword>
<organism evidence="12 13">
    <name type="scientific">Steinernema glaseri</name>
    <dbReference type="NCBI Taxonomy" id="37863"/>
    <lineage>
        <taxon>Eukaryota</taxon>
        <taxon>Metazoa</taxon>
        <taxon>Ecdysozoa</taxon>
        <taxon>Nematoda</taxon>
        <taxon>Chromadorea</taxon>
        <taxon>Rhabditida</taxon>
        <taxon>Tylenchina</taxon>
        <taxon>Panagrolaimomorpha</taxon>
        <taxon>Strongyloidoidea</taxon>
        <taxon>Steinernematidae</taxon>
        <taxon>Steinernema</taxon>
    </lineage>
</organism>
<evidence type="ECO:0000256" key="4">
    <source>
        <dbReference type="ARBA" id="ARBA00022741"/>
    </source>
</evidence>
<dbReference type="SUPFAM" id="SSF56112">
    <property type="entry name" value="Protein kinase-like (PK-like)"/>
    <property type="match status" value="1"/>
</dbReference>
<keyword evidence="2" id="KW-0723">Serine/threonine-protein kinase</keyword>
<dbReference type="PANTHER" id="PTHR24419:SF18">
    <property type="entry name" value="SERINE_THREONINE-PROTEIN KINASE HASPIN"/>
    <property type="match status" value="1"/>
</dbReference>
<dbReference type="Gene3D" id="1.10.510.10">
    <property type="entry name" value="Transferase(Phosphotransferase) domain 1"/>
    <property type="match status" value="1"/>
</dbReference>
<evidence type="ECO:0000256" key="8">
    <source>
        <dbReference type="ARBA" id="ARBA00048679"/>
    </source>
</evidence>
<name>A0A1I8AWR5_9BILA</name>
<evidence type="ECO:0000256" key="1">
    <source>
        <dbReference type="ARBA" id="ARBA00012513"/>
    </source>
</evidence>
<feature type="binding site" evidence="9">
    <location>
        <position position="272"/>
    </location>
    <ligand>
        <name>ATP</name>
        <dbReference type="ChEBI" id="CHEBI:30616"/>
    </ligand>
</feature>
<dbReference type="Gene3D" id="3.30.200.20">
    <property type="entry name" value="Phosphorylase Kinase, domain 1"/>
    <property type="match status" value="1"/>
</dbReference>
<dbReference type="InterPro" id="IPR011009">
    <property type="entry name" value="Kinase-like_dom_sf"/>
</dbReference>
<dbReference type="PROSITE" id="PS00107">
    <property type="entry name" value="PROTEIN_KINASE_ATP"/>
    <property type="match status" value="1"/>
</dbReference>
<dbReference type="SMART" id="SM01331">
    <property type="entry name" value="DUF3635"/>
    <property type="match status" value="1"/>
</dbReference>
<dbReference type="Proteomes" id="UP000095287">
    <property type="component" value="Unplaced"/>
</dbReference>
<evidence type="ECO:0000313" key="13">
    <source>
        <dbReference type="WBParaSite" id="L893_g999.t1"/>
    </source>
</evidence>
<dbReference type="AlphaFoldDB" id="A0A1I8AWR5"/>